<keyword evidence="3" id="KW-1185">Reference proteome</keyword>
<proteinExistence type="predicted"/>
<protein>
    <submittedName>
        <fullName evidence="2">Uncharacterized protein</fullName>
    </submittedName>
</protein>
<dbReference type="EMBL" id="AWUE01013613">
    <property type="protein sequence ID" value="OMP06424.1"/>
    <property type="molecule type" value="Genomic_DNA"/>
</dbReference>
<keyword evidence="1" id="KW-0812">Transmembrane</keyword>
<keyword evidence="1" id="KW-1133">Transmembrane helix</keyword>
<evidence type="ECO:0000256" key="1">
    <source>
        <dbReference type="SAM" id="Phobius"/>
    </source>
</evidence>
<sequence>MWRGGPSKLGPPSPKKISILELKNRERKKKSGSRDPPPILFSNVFVSFTSPSPTSAAVPNFNAWIFQLWIGLKLGRRWVLCLMAAILFIAMPMYRFDPFLLPDSYRMIRTTQA</sequence>
<organism evidence="2 3">
    <name type="scientific">Corchorus olitorius</name>
    <dbReference type="NCBI Taxonomy" id="93759"/>
    <lineage>
        <taxon>Eukaryota</taxon>
        <taxon>Viridiplantae</taxon>
        <taxon>Streptophyta</taxon>
        <taxon>Embryophyta</taxon>
        <taxon>Tracheophyta</taxon>
        <taxon>Spermatophyta</taxon>
        <taxon>Magnoliopsida</taxon>
        <taxon>eudicotyledons</taxon>
        <taxon>Gunneridae</taxon>
        <taxon>Pentapetalae</taxon>
        <taxon>rosids</taxon>
        <taxon>malvids</taxon>
        <taxon>Malvales</taxon>
        <taxon>Malvaceae</taxon>
        <taxon>Grewioideae</taxon>
        <taxon>Apeibeae</taxon>
        <taxon>Corchorus</taxon>
    </lineage>
</organism>
<feature type="transmembrane region" description="Helical" evidence="1">
    <location>
        <begin position="78"/>
        <end position="96"/>
    </location>
</feature>
<accession>A0A1R3KHB3</accession>
<dbReference type="Proteomes" id="UP000187203">
    <property type="component" value="Unassembled WGS sequence"/>
</dbReference>
<comment type="caution">
    <text evidence="2">The sequence shown here is derived from an EMBL/GenBank/DDBJ whole genome shotgun (WGS) entry which is preliminary data.</text>
</comment>
<dbReference type="AlphaFoldDB" id="A0A1R3KHB3"/>
<evidence type="ECO:0000313" key="3">
    <source>
        <dbReference type="Proteomes" id="UP000187203"/>
    </source>
</evidence>
<reference evidence="3" key="1">
    <citation type="submission" date="2013-09" db="EMBL/GenBank/DDBJ databases">
        <title>Corchorus olitorius genome sequencing.</title>
        <authorList>
            <person name="Alam M."/>
            <person name="Haque M.S."/>
            <person name="Islam M.S."/>
            <person name="Emdad E.M."/>
            <person name="Islam M.M."/>
            <person name="Ahmed B."/>
            <person name="Halim A."/>
            <person name="Hossen Q.M.M."/>
            <person name="Hossain M.Z."/>
            <person name="Ahmed R."/>
            <person name="Khan M.M."/>
            <person name="Islam R."/>
            <person name="Rashid M.M."/>
            <person name="Khan S.A."/>
            <person name="Rahman M.S."/>
            <person name="Alam M."/>
            <person name="Yahiya A.S."/>
            <person name="Khan M.S."/>
            <person name="Azam M.S."/>
            <person name="Haque T."/>
            <person name="Lashkar M.Z.H."/>
            <person name="Akhand A.I."/>
            <person name="Morshed G."/>
            <person name="Roy S."/>
            <person name="Uddin K.S."/>
            <person name="Rabeya T."/>
            <person name="Hossain A.S."/>
            <person name="Chowdhury A."/>
            <person name="Snigdha A.R."/>
            <person name="Mortoza M.S."/>
            <person name="Matin S.A."/>
            <person name="Hoque S.M.E."/>
            <person name="Islam M.K."/>
            <person name="Roy D.K."/>
            <person name="Haider R."/>
            <person name="Moosa M.M."/>
            <person name="Elias S.M."/>
            <person name="Hasan A.M."/>
            <person name="Jahan S."/>
            <person name="Shafiuddin M."/>
            <person name="Mahmood N."/>
            <person name="Shommy N.S."/>
        </authorList>
    </citation>
    <scope>NUCLEOTIDE SEQUENCE [LARGE SCALE GENOMIC DNA]</scope>
    <source>
        <strain evidence="3">cv. O-4</strain>
    </source>
</reference>
<name>A0A1R3KHB3_9ROSI</name>
<keyword evidence="1" id="KW-0472">Membrane</keyword>
<gene>
    <name evidence="2" type="ORF">COLO4_08132</name>
</gene>
<evidence type="ECO:0000313" key="2">
    <source>
        <dbReference type="EMBL" id="OMP06424.1"/>
    </source>
</evidence>